<evidence type="ECO:0000256" key="6">
    <source>
        <dbReference type="ARBA" id="ARBA00023136"/>
    </source>
</evidence>
<dbReference type="Pfam" id="PF00005">
    <property type="entry name" value="ABC_tran"/>
    <property type="match status" value="1"/>
</dbReference>
<organism evidence="10 11">
    <name type="scientific">Schleiferilactobacillus harbinensis DSM 16991</name>
    <dbReference type="NCBI Taxonomy" id="1122147"/>
    <lineage>
        <taxon>Bacteria</taxon>
        <taxon>Bacillati</taxon>
        <taxon>Bacillota</taxon>
        <taxon>Bacilli</taxon>
        <taxon>Lactobacillales</taxon>
        <taxon>Lactobacillaceae</taxon>
        <taxon>Schleiferilactobacillus</taxon>
    </lineage>
</organism>
<dbReference type="InterPro" id="IPR017871">
    <property type="entry name" value="ABC_transporter-like_CS"/>
</dbReference>
<dbReference type="PROSITE" id="PS50893">
    <property type="entry name" value="ABC_TRANSPORTER_2"/>
    <property type="match status" value="1"/>
</dbReference>
<evidence type="ECO:0000313" key="11">
    <source>
        <dbReference type="Proteomes" id="UP000050949"/>
    </source>
</evidence>
<evidence type="ECO:0000256" key="7">
    <source>
        <dbReference type="SAM" id="Phobius"/>
    </source>
</evidence>
<dbReference type="InterPro" id="IPR039421">
    <property type="entry name" value="Type_1_exporter"/>
</dbReference>
<dbReference type="Gene3D" id="1.20.1560.10">
    <property type="entry name" value="ABC transporter type 1, transmembrane domain"/>
    <property type="match status" value="1"/>
</dbReference>
<dbReference type="GO" id="GO:0034040">
    <property type="term" value="F:ATPase-coupled lipid transmembrane transporter activity"/>
    <property type="evidence" value="ECO:0007669"/>
    <property type="project" value="TreeGrafter"/>
</dbReference>
<reference evidence="10 11" key="1">
    <citation type="journal article" date="2015" name="Genome Announc.">
        <title>Expanding the biotechnology potential of lactobacilli through comparative genomics of 213 strains and associated genera.</title>
        <authorList>
            <person name="Sun Z."/>
            <person name="Harris H.M."/>
            <person name="McCann A."/>
            <person name="Guo C."/>
            <person name="Argimon S."/>
            <person name="Zhang W."/>
            <person name="Yang X."/>
            <person name="Jeffery I.B."/>
            <person name="Cooney J.C."/>
            <person name="Kagawa T.F."/>
            <person name="Liu W."/>
            <person name="Song Y."/>
            <person name="Salvetti E."/>
            <person name="Wrobel A."/>
            <person name="Rasinkangas P."/>
            <person name="Parkhill J."/>
            <person name="Rea M.C."/>
            <person name="O'Sullivan O."/>
            <person name="Ritari J."/>
            <person name="Douillard F.P."/>
            <person name="Paul Ross R."/>
            <person name="Yang R."/>
            <person name="Briner A.E."/>
            <person name="Felis G.E."/>
            <person name="de Vos W.M."/>
            <person name="Barrangou R."/>
            <person name="Klaenhammer T.R."/>
            <person name="Caufield P.W."/>
            <person name="Cui Y."/>
            <person name="Zhang H."/>
            <person name="O'Toole P.W."/>
        </authorList>
    </citation>
    <scope>NUCLEOTIDE SEQUENCE [LARGE SCALE GENOMIC DNA]</scope>
    <source>
        <strain evidence="10 11">DSM 16991</strain>
    </source>
</reference>
<keyword evidence="2 7" id="KW-0812">Transmembrane</keyword>
<proteinExistence type="predicted"/>
<dbReference type="SUPFAM" id="SSF52540">
    <property type="entry name" value="P-loop containing nucleoside triphosphate hydrolases"/>
    <property type="match status" value="1"/>
</dbReference>
<dbReference type="InterPro" id="IPR036640">
    <property type="entry name" value="ABC1_TM_sf"/>
</dbReference>
<feature type="transmembrane region" description="Helical" evidence="7">
    <location>
        <begin position="53"/>
        <end position="72"/>
    </location>
</feature>
<evidence type="ECO:0000259" key="9">
    <source>
        <dbReference type="PROSITE" id="PS50929"/>
    </source>
</evidence>
<evidence type="ECO:0000256" key="2">
    <source>
        <dbReference type="ARBA" id="ARBA00022692"/>
    </source>
</evidence>
<dbReference type="PROSITE" id="PS00211">
    <property type="entry name" value="ABC_TRANSPORTER_1"/>
    <property type="match status" value="1"/>
</dbReference>
<evidence type="ECO:0000313" key="10">
    <source>
        <dbReference type="EMBL" id="KRM28865.1"/>
    </source>
</evidence>
<dbReference type="SUPFAM" id="SSF90123">
    <property type="entry name" value="ABC transporter transmembrane region"/>
    <property type="match status" value="1"/>
</dbReference>
<dbReference type="RefSeq" id="WP_027829148.1">
    <property type="nucleotide sequence ID" value="NZ_AUEH01000042.1"/>
</dbReference>
<dbReference type="Gene3D" id="3.40.50.300">
    <property type="entry name" value="P-loop containing nucleotide triphosphate hydrolases"/>
    <property type="match status" value="1"/>
</dbReference>
<keyword evidence="5 7" id="KW-1133">Transmembrane helix</keyword>
<dbReference type="OrthoDB" id="1672195at2"/>
<evidence type="ECO:0000256" key="5">
    <source>
        <dbReference type="ARBA" id="ARBA00022989"/>
    </source>
</evidence>
<dbReference type="eggNOG" id="COG1132">
    <property type="taxonomic scope" value="Bacteria"/>
</dbReference>
<dbReference type="PATRIC" id="fig|1122147.4.peg.1477"/>
<dbReference type="InterPro" id="IPR003439">
    <property type="entry name" value="ABC_transporter-like_ATP-bd"/>
</dbReference>
<sequence>MTINIRWVLKNIPKQILILLLGTMVIGSFEGLVNGIVLGGFPSLVNANSGQLTRFLVMAAGLYFTTYTGLYFEQMLVNAAVKHLNIQLKAAMLITSFQTGEQTSKGLNHITNDAGQIENRYFRVLSGITESSIAAVISTVFVLRVHWLMGLVFVAFSVLNAIPMLLGKNRLAAIGKQWSQANDQTMQAGTDWLTGRRDIVQAAAQKTMFAPVRHALQHSERTFQRQGNLQWTIQYGALLTVILSLVGPWGIGFWLMTHGGYGITLGILLTLSLTANNAVQNIEAVMQQWGQLASTRELRNLPAQPRPFADTTTAVLPADQAAYALRQASLDYGPDHSILVPTTLTIPARAKILITGPSGIGKTSVLNLLAGWQAPTSGQVLLAGRPAAPTAVAYVAQEPWLFAGTVRDNLTLHDATVPDAAVRQALADVQLLTELGPDPLNRQINPDSSDVSGGQKQRLVIARALLQHKSVLLLDEITAGLDDENSRAIRELLYALPLTIIESAHHLDSDLLAKYGFTEYTLHDQRLEKVNAIPAAIQAVG</sequence>
<evidence type="ECO:0000256" key="4">
    <source>
        <dbReference type="ARBA" id="ARBA00022840"/>
    </source>
</evidence>
<feature type="transmembrane region" description="Helical" evidence="7">
    <location>
        <begin position="235"/>
        <end position="255"/>
    </location>
</feature>
<dbReference type="InterPro" id="IPR027417">
    <property type="entry name" value="P-loop_NTPase"/>
</dbReference>
<dbReference type="Proteomes" id="UP000050949">
    <property type="component" value="Unassembled WGS sequence"/>
</dbReference>
<feature type="domain" description="ABC transporter" evidence="8">
    <location>
        <begin position="316"/>
        <end position="540"/>
    </location>
</feature>
<dbReference type="PROSITE" id="PS50929">
    <property type="entry name" value="ABC_TM1F"/>
    <property type="match status" value="1"/>
</dbReference>
<evidence type="ECO:0000259" key="8">
    <source>
        <dbReference type="PROSITE" id="PS50893"/>
    </source>
</evidence>
<feature type="transmembrane region" description="Helical" evidence="7">
    <location>
        <begin position="147"/>
        <end position="166"/>
    </location>
</feature>
<dbReference type="EMBL" id="AZFW01000023">
    <property type="protein sequence ID" value="KRM28865.1"/>
    <property type="molecule type" value="Genomic_DNA"/>
</dbReference>
<dbReference type="AlphaFoldDB" id="A0A0R1XGT6"/>
<name>A0A0R1XGT6_9LACO</name>
<dbReference type="InterPro" id="IPR011527">
    <property type="entry name" value="ABC1_TM_dom"/>
</dbReference>
<dbReference type="SMART" id="SM00382">
    <property type="entry name" value="AAA"/>
    <property type="match status" value="1"/>
</dbReference>
<gene>
    <name evidence="10" type="ORF">FC91_GL001427</name>
</gene>
<dbReference type="GO" id="GO:0005886">
    <property type="term" value="C:plasma membrane"/>
    <property type="evidence" value="ECO:0007669"/>
    <property type="project" value="UniProtKB-SubCell"/>
</dbReference>
<accession>A0A0R1XGT6</accession>
<dbReference type="GO" id="GO:0140359">
    <property type="term" value="F:ABC-type transporter activity"/>
    <property type="evidence" value="ECO:0007669"/>
    <property type="project" value="InterPro"/>
</dbReference>
<keyword evidence="6 7" id="KW-0472">Membrane</keyword>
<protein>
    <submittedName>
        <fullName evidence="10">ABC transporter ATP-binding and membrane spanning protein</fullName>
    </submittedName>
</protein>
<evidence type="ECO:0000256" key="1">
    <source>
        <dbReference type="ARBA" id="ARBA00004651"/>
    </source>
</evidence>
<comment type="caution">
    <text evidence="10">The sequence shown here is derived from an EMBL/GenBank/DDBJ whole genome shotgun (WGS) entry which is preliminary data.</text>
</comment>
<feature type="domain" description="ABC transmembrane type-1" evidence="9">
    <location>
        <begin position="55"/>
        <end position="294"/>
    </location>
</feature>
<evidence type="ECO:0000256" key="3">
    <source>
        <dbReference type="ARBA" id="ARBA00022741"/>
    </source>
</evidence>
<keyword evidence="4 10" id="KW-0067">ATP-binding</keyword>
<feature type="transmembrane region" description="Helical" evidence="7">
    <location>
        <begin position="121"/>
        <end position="141"/>
    </location>
</feature>
<dbReference type="PANTHER" id="PTHR24221">
    <property type="entry name" value="ATP-BINDING CASSETTE SUB-FAMILY B"/>
    <property type="match status" value="1"/>
</dbReference>
<dbReference type="GO" id="GO:0016887">
    <property type="term" value="F:ATP hydrolysis activity"/>
    <property type="evidence" value="ECO:0007669"/>
    <property type="project" value="InterPro"/>
</dbReference>
<dbReference type="InterPro" id="IPR003593">
    <property type="entry name" value="AAA+_ATPase"/>
</dbReference>
<comment type="subcellular location">
    <subcellularLocation>
        <location evidence="1">Cell membrane</location>
        <topology evidence="1">Multi-pass membrane protein</topology>
    </subcellularLocation>
</comment>
<feature type="transmembrane region" description="Helical" evidence="7">
    <location>
        <begin position="16"/>
        <end position="41"/>
    </location>
</feature>
<dbReference type="PANTHER" id="PTHR24221:SF654">
    <property type="entry name" value="ATP-BINDING CASSETTE SUB-FAMILY B MEMBER 6"/>
    <property type="match status" value="1"/>
</dbReference>
<keyword evidence="3" id="KW-0547">Nucleotide-binding</keyword>
<dbReference type="GO" id="GO:0005524">
    <property type="term" value="F:ATP binding"/>
    <property type="evidence" value="ECO:0007669"/>
    <property type="project" value="UniProtKB-KW"/>
</dbReference>